<feature type="non-terminal residue" evidence="1">
    <location>
        <position position="46"/>
    </location>
</feature>
<organism evidence="1 2">
    <name type="scientific">Adineta steineri</name>
    <dbReference type="NCBI Taxonomy" id="433720"/>
    <lineage>
        <taxon>Eukaryota</taxon>
        <taxon>Metazoa</taxon>
        <taxon>Spiralia</taxon>
        <taxon>Gnathifera</taxon>
        <taxon>Rotifera</taxon>
        <taxon>Eurotatoria</taxon>
        <taxon>Bdelloidea</taxon>
        <taxon>Adinetida</taxon>
        <taxon>Adinetidae</taxon>
        <taxon>Adineta</taxon>
    </lineage>
</organism>
<name>A0A820LC23_9BILA</name>
<protein>
    <submittedName>
        <fullName evidence="1">Uncharacterized protein</fullName>
    </submittedName>
</protein>
<evidence type="ECO:0000313" key="2">
    <source>
        <dbReference type="Proteomes" id="UP000663844"/>
    </source>
</evidence>
<dbReference type="EMBL" id="CAJOAZ010021165">
    <property type="protein sequence ID" value="CAF4353195.1"/>
    <property type="molecule type" value="Genomic_DNA"/>
</dbReference>
<sequence length="46" mass="5487">RDALYNSRSSTRFTALKTFHSPIKTSYEIECEKAHHEKYRQANEEL</sequence>
<evidence type="ECO:0000313" key="1">
    <source>
        <dbReference type="EMBL" id="CAF4353195.1"/>
    </source>
</evidence>
<gene>
    <name evidence="1" type="ORF">OXD698_LOCUS48891</name>
</gene>
<comment type="caution">
    <text evidence="1">The sequence shown here is derived from an EMBL/GenBank/DDBJ whole genome shotgun (WGS) entry which is preliminary data.</text>
</comment>
<dbReference type="AlphaFoldDB" id="A0A820LC23"/>
<reference evidence="1" key="1">
    <citation type="submission" date="2021-02" db="EMBL/GenBank/DDBJ databases">
        <authorList>
            <person name="Nowell W R."/>
        </authorList>
    </citation>
    <scope>NUCLEOTIDE SEQUENCE</scope>
</reference>
<proteinExistence type="predicted"/>
<dbReference type="Proteomes" id="UP000663844">
    <property type="component" value="Unassembled WGS sequence"/>
</dbReference>
<accession>A0A820LC23</accession>
<feature type="non-terminal residue" evidence="1">
    <location>
        <position position="1"/>
    </location>
</feature>